<organism evidence="9 10">
    <name type="scientific">Halolamina salina</name>
    <dbReference type="NCBI Taxonomy" id="1220023"/>
    <lineage>
        <taxon>Archaea</taxon>
        <taxon>Methanobacteriati</taxon>
        <taxon>Methanobacteriota</taxon>
        <taxon>Stenosarchaea group</taxon>
        <taxon>Halobacteria</taxon>
        <taxon>Halobacteriales</taxon>
        <taxon>Haloferacaceae</taxon>
    </lineage>
</organism>
<dbReference type="AlphaFoldDB" id="A0ABD6B3B2"/>
<dbReference type="Gene3D" id="3.50.50.60">
    <property type="entry name" value="FAD/NAD(P)-binding domain"/>
    <property type="match status" value="1"/>
</dbReference>
<dbReference type="InterPro" id="IPR036188">
    <property type="entry name" value="FAD/NAD-bd_sf"/>
</dbReference>
<gene>
    <name evidence="9" type="ORF">ACFR9S_02360</name>
</gene>
<dbReference type="PANTHER" id="PTHR22912:SF160">
    <property type="entry name" value="DIHYDROLIPOYL DEHYDROGENASE"/>
    <property type="match status" value="1"/>
</dbReference>
<comment type="caution">
    <text evidence="9">The sequence shown here is derived from an EMBL/GenBank/DDBJ whole genome shotgun (WGS) entry which is preliminary data.</text>
</comment>
<dbReference type="RefSeq" id="WP_379817985.1">
    <property type="nucleotide sequence ID" value="NZ_JBHUDH010000017.1"/>
</dbReference>
<evidence type="ECO:0000256" key="4">
    <source>
        <dbReference type="ARBA" id="ARBA00022827"/>
    </source>
</evidence>
<dbReference type="PRINTS" id="PR00368">
    <property type="entry name" value="FADPNR"/>
</dbReference>
<comment type="cofactor">
    <cofactor evidence="1">
        <name>FAD</name>
        <dbReference type="ChEBI" id="CHEBI:57692"/>
    </cofactor>
</comment>
<dbReference type="Pfam" id="PF07992">
    <property type="entry name" value="Pyr_redox_2"/>
    <property type="match status" value="1"/>
</dbReference>
<comment type="similarity">
    <text evidence="2">Belongs to the class-I pyridine nucleotide-disulfide oxidoreductase family.</text>
</comment>
<feature type="domain" description="FAD/NAD(P)-binding" evidence="8">
    <location>
        <begin position="6"/>
        <end position="185"/>
    </location>
</feature>
<keyword evidence="6" id="KW-1015">Disulfide bond</keyword>
<evidence type="ECO:0000256" key="1">
    <source>
        <dbReference type="ARBA" id="ARBA00001974"/>
    </source>
</evidence>
<feature type="non-terminal residue" evidence="9">
    <location>
        <position position="185"/>
    </location>
</feature>
<keyword evidence="4" id="KW-0274">FAD</keyword>
<evidence type="ECO:0000259" key="8">
    <source>
        <dbReference type="Pfam" id="PF07992"/>
    </source>
</evidence>
<keyword evidence="10" id="KW-1185">Reference proteome</keyword>
<name>A0ABD6B3B2_9EURY</name>
<dbReference type="Proteomes" id="UP001597111">
    <property type="component" value="Unassembled WGS sequence"/>
</dbReference>
<dbReference type="InterPro" id="IPR023753">
    <property type="entry name" value="FAD/NAD-binding_dom"/>
</dbReference>
<keyword evidence="5" id="KW-0560">Oxidoreductase</keyword>
<proteinExistence type="inferred from homology"/>
<evidence type="ECO:0000256" key="2">
    <source>
        <dbReference type="ARBA" id="ARBA00007532"/>
    </source>
</evidence>
<dbReference type="PANTHER" id="PTHR22912">
    <property type="entry name" value="DISULFIDE OXIDOREDUCTASE"/>
    <property type="match status" value="1"/>
</dbReference>
<evidence type="ECO:0000313" key="10">
    <source>
        <dbReference type="Proteomes" id="UP001597111"/>
    </source>
</evidence>
<dbReference type="PRINTS" id="PR00411">
    <property type="entry name" value="PNDRDTASEI"/>
</dbReference>
<reference evidence="9 10" key="1">
    <citation type="journal article" date="2019" name="Int. J. Syst. Evol. Microbiol.">
        <title>The Global Catalogue of Microorganisms (GCM) 10K type strain sequencing project: providing services to taxonomists for standard genome sequencing and annotation.</title>
        <authorList>
            <consortium name="The Broad Institute Genomics Platform"/>
            <consortium name="The Broad Institute Genome Sequencing Center for Infectious Disease"/>
            <person name="Wu L."/>
            <person name="Ma J."/>
        </authorList>
    </citation>
    <scope>NUCLEOTIDE SEQUENCE [LARGE SCALE GENOMIC DNA]</scope>
    <source>
        <strain evidence="9 10">CGMCC 1.12285</strain>
    </source>
</reference>
<dbReference type="InterPro" id="IPR012999">
    <property type="entry name" value="Pyr_OxRdtase_I_AS"/>
</dbReference>
<keyword evidence="3" id="KW-0285">Flavoprotein</keyword>
<evidence type="ECO:0000313" key="9">
    <source>
        <dbReference type="EMBL" id="MFD1525150.1"/>
    </source>
</evidence>
<dbReference type="PROSITE" id="PS00076">
    <property type="entry name" value="PYRIDINE_REDOX_1"/>
    <property type="match status" value="1"/>
</dbReference>
<dbReference type="InterPro" id="IPR050151">
    <property type="entry name" value="Class-I_Pyr_Nuc-Dis_Oxidored"/>
</dbReference>
<accession>A0ABD6B3B2</accession>
<evidence type="ECO:0000256" key="6">
    <source>
        <dbReference type="ARBA" id="ARBA00023157"/>
    </source>
</evidence>
<evidence type="ECO:0000256" key="7">
    <source>
        <dbReference type="ARBA" id="ARBA00023284"/>
    </source>
</evidence>
<evidence type="ECO:0000256" key="3">
    <source>
        <dbReference type="ARBA" id="ARBA00022630"/>
    </source>
</evidence>
<dbReference type="GO" id="GO:0016491">
    <property type="term" value="F:oxidoreductase activity"/>
    <property type="evidence" value="ECO:0007669"/>
    <property type="project" value="UniProtKB-KW"/>
</dbReference>
<evidence type="ECO:0000256" key="5">
    <source>
        <dbReference type="ARBA" id="ARBA00023002"/>
    </source>
</evidence>
<dbReference type="SUPFAM" id="SSF51905">
    <property type="entry name" value="FAD/NAD(P)-binding domain"/>
    <property type="match status" value="1"/>
</dbReference>
<keyword evidence="7" id="KW-0676">Redox-active center</keyword>
<protein>
    <submittedName>
        <fullName evidence="9">FAD-dependent oxidoreductase</fullName>
    </submittedName>
</protein>
<dbReference type="EMBL" id="JBHUDH010000017">
    <property type="protein sequence ID" value="MFD1525150.1"/>
    <property type="molecule type" value="Genomic_DNA"/>
</dbReference>
<sequence length="185" mass="19554">MSTERTDVVVIGAGPGGYVAAIRAAQRGLETTIVERGEPGGVCLNHGCIPSKALIDVARAAGGVGRMADRGVHAEPTVAFDELSEWQDSVVDRLTGGVEKLLDANGVTYREGTAHFQDDHTVEIDPPSLTVDSTTLSFEHAVIATGSRPIELPGFSFDDEPVLSSRDVLDLSERPDRLLVVGAGY</sequence>